<evidence type="ECO:0000256" key="1">
    <source>
        <dbReference type="ARBA" id="ARBA00004141"/>
    </source>
</evidence>
<comment type="caution">
    <text evidence="7">The sequence shown here is derived from an EMBL/GenBank/DDBJ whole genome shotgun (WGS) entry which is preliminary data.</text>
</comment>
<proteinExistence type="inferred from homology"/>
<dbReference type="Proteomes" id="UP000784880">
    <property type="component" value="Unassembled WGS sequence"/>
</dbReference>
<sequence>MKLFLMLGSISSFLFVVLGAFGAHALKPKLEAGGYLATYETAVQYHMIHSLAIIAVAILTQHLNATGLLHGAGWAFLVGIIIFSGSLYVLSVTGISILGAITPIGGLAFLVGWGLLFLAAWNQL</sequence>
<protein>
    <submittedName>
        <fullName evidence="7">DUF423 domain-containing protein</fullName>
    </submittedName>
</protein>
<evidence type="ECO:0000256" key="4">
    <source>
        <dbReference type="ARBA" id="ARBA00022989"/>
    </source>
</evidence>
<evidence type="ECO:0000256" key="2">
    <source>
        <dbReference type="ARBA" id="ARBA00009694"/>
    </source>
</evidence>
<evidence type="ECO:0000256" key="5">
    <source>
        <dbReference type="ARBA" id="ARBA00023136"/>
    </source>
</evidence>
<evidence type="ECO:0000256" key="6">
    <source>
        <dbReference type="SAM" id="Phobius"/>
    </source>
</evidence>
<keyword evidence="3 6" id="KW-0812">Transmembrane</keyword>
<dbReference type="EMBL" id="JAHQCS010000053">
    <property type="protein sequence ID" value="MBU9710873.1"/>
    <property type="molecule type" value="Genomic_DNA"/>
</dbReference>
<reference evidence="7 8" key="1">
    <citation type="submission" date="2021-06" db="EMBL/GenBank/DDBJ databases">
        <title>Bacillus sp. RD4P76, an endophyte from a halophyte.</title>
        <authorList>
            <person name="Sun J.-Q."/>
        </authorList>
    </citation>
    <scope>NUCLEOTIDE SEQUENCE [LARGE SCALE GENOMIC DNA]</scope>
    <source>
        <strain evidence="7 8">CGMCC 1.15917</strain>
    </source>
</reference>
<feature type="transmembrane region" description="Helical" evidence="6">
    <location>
        <begin position="41"/>
        <end position="60"/>
    </location>
</feature>
<dbReference type="Pfam" id="PF04241">
    <property type="entry name" value="DUF423"/>
    <property type="match status" value="1"/>
</dbReference>
<dbReference type="RefSeq" id="WP_217064764.1">
    <property type="nucleotide sequence ID" value="NZ_JAHQCS010000053.1"/>
</dbReference>
<evidence type="ECO:0000313" key="7">
    <source>
        <dbReference type="EMBL" id="MBU9710873.1"/>
    </source>
</evidence>
<keyword evidence="4 6" id="KW-1133">Transmembrane helix</keyword>
<dbReference type="PANTHER" id="PTHR43461">
    <property type="entry name" value="TRANSMEMBRANE PROTEIN 256"/>
    <property type="match status" value="1"/>
</dbReference>
<dbReference type="PANTHER" id="PTHR43461:SF1">
    <property type="entry name" value="TRANSMEMBRANE PROTEIN 256"/>
    <property type="match status" value="1"/>
</dbReference>
<keyword evidence="5 6" id="KW-0472">Membrane</keyword>
<dbReference type="InterPro" id="IPR006696">
    <property type="entry name" value="DUF423"/>
</dbReference>
<evidence type="ECO:0000313" key="8">
    <source>
        <dbReference type="Proteomes" id="UP000784880"/>
    </source>
</evidence>
<accession>A0ABS6JEW7</accession>
<feature type="transmembrane region" description="Helical" evidence="6">
    <location>
        <begin position="97"/>
        <end position="121"/>
    </location>
</feature>
<gene>
    <name evidence="7" type="ORF">KS419_03840</name>
</gene>
<name>A0ABS6JEW7_9BACI</name>
<comment type="subcellular location">
    <subcellularLocation>
        <location evidence="1">Membrane</location>
        <topology evidence="1">Multi-pass membrane protein</topology>
    </subcellularLocation>
</comment>
<comment type="similarity">
    <text evidence="2">Belongs to the UPF0382 family.</text>
</comment>
<feature type="transmembrane region" description="Helical" evidence="6">
    <location>
        <begin position="72"/>
        <end position="91"/>
    </location>
</feature>
<keyword evidence="8" id="KW-1185">Reference proteome</keyword>
<organism evidence="7 8">
    <name type="scientific">Evansella tamaricis</name>
    <dbReference type="NCBI Taxonomy" id="2069301"/>
    <lineage>
        <taxon>Bacteria</taxon>
        <taxon>Bacillati</taxon>
        <taxon>Bacillota</taxon>
        <taxon>Bacilli</taxon>
        <taxon>Bacillales</taxon>
        <taxon>Bacillaceae</taxon>
        <taxon>Evansella</taxon>
    </lineage>
</organism>
<evidence type="ECO:0000256" key="3">
    <source>
        <dbReference type="ARBA" id="ARBA00022692"/>
    </source>
</evidence>